<dbReference type="InterPro" id="IPR051465">
    <property type="entry name" value="Cell_Envelope_Struct_Comp"/>
</dbReference>
<dbReference type="AlphaFoldDB" id="A0A9D2LWU8"/>
<proteinExistence type="predicted"/>
<dbReference type="InterPro" id="IPR038063">
    <property type="entry name" value="Transpep_catalytic_dom"/>
</dbReference>
<dbReference type="CDD" id="cd16913">
    <property type="entry name" value="YkuD_like"/>
    <property type="match status" value="1"/>
</dbReference>
<sequence>MKHRHKARRIVAALLSLTLCCSLALGTPLSAGAAELPTQRTEASPTPAPSTSTATPAPTATPEPPGSPSPSVSPTPSASPSATPSQSPAPSGSPGPEESPAPSGSPSPSASPSPSPTPEVRRYTVTFQMGSFGTATVEVEEGERLSQDQVPELQELPAATILGWFDEDGQPVDPLDKPITQDVTFTARWGRQVGDLLNTDEHVSFVSGYNTGLFLPEKKLSRAEACSLFYKLLRSTDWEKKTFPDVKSDQWYAEAVETLAGLGILSGYEDGTFAPGHDITRAEFVSIAMAFSTLDTTGDSSFSDVKDSFWAADAINSAAAQGWISGFGDGTFAPNSPVTRAQAVSILNKMLGRTAPENVKELADVKSFYDLFPTHWAYGTIIEATNVHTHHMVEGEEGEAPVEVWDTYEKDQSTVESHFVRENGALYYVDGATKKIVRGATTINGVKYLFNSSTGTAVTGFAMDGQYRRYYKAGAQQEDISELGVVSGPYFIQVYKPSNYLIIFAKDPATGAFNTPVQAMRVSCGTPTPTGTYYTPARYRWLKMVGDTWAQWCTQIQGDYLFHSVPNWTKNNKDLEVYEYNQLGNTRSLGCIRLNCEDAKWIYDNCQLGTQVNISSTLTSGPLAKPAGLQIPSWHTWDPTDPTAYVYCDQHGCHQNLH</sequence>
<dbReference type="PROSITE" id="PS51272">
    <property type="entry name" value="SLH"/>
    <property type="match status" value="2"/>
</dbReference>
<evidence type="ECO:0000256" key="8">
    <source>
        <dbReference type="SAM" id="MobiDB-lite"/>
    </source>
</evidence>
<feature type="chain" id="PRO_5039051900" evidence="9">
    <location>
        <begin position="34"/>
        <end position="658"/>
    </location>
</feature>
<feature type="active site" description="Proton donor/acceptor" evidence="7">
    <location>
        <position position="563"/>
    </location>
</feature>
<feature type="region of interest" description="Disordered" evidence="8">
    <location>
        <begin position="35"/>
        <end position="120"/>
    </location>
</feature>
<keyword evidence="2" id="KW-0808">Transferase</keyword>
<feature type="compositionally biased region" description="Pro residues" evidence="8">
    <location>
        <begin position="91"/>
        <end position="117"/>
    </location>
</feature>
<feature type="compositionally biased region" description="Low complexity" evidence="8">
    <location>
        <begin position="41"/>
        <end position="58"/>
    </location>
</feature>
<dbReference type="Gene3D" id="2.10.270.10">
    <property type="entry name" value="Cholin Binding"/>
    <property type="match status" value="1"/>
</dbReference>
<feature type="domain" description="SLH" evidence="10">
    <location>
        <begin position="298"/>
        <end position="361"/>
    </location>
</feature>
<evidence type="ECO:0000259" key="11">
    <source>
        <dbReference type="PROSITE" id="PS52029"/>
    </source>
</evidence>
<evidence type="ECO:0000256" key="1">
    <source>
        <dbReference type="ARBA" id="ARBA00004752"/>
    </source>
</evidence>
<keyword evidence="3" id="KW-0677">Repeat</keyword>
<dbReference type="InterPro" id="IPR005490">
    <property type="entry name" value="LD_TPept_cat_dom"/>
</dbReference>
<reference evidence="12" key="1">
    <citation type="journal article" date="2021" name="PeerJ">
        <title>Extensive microbial diversity within the chicken gut microbiome revealed by metagenomics and culture.</title>
        <authorList>
            <person name="Gilroy R."/>
            <person name="Ravi A."/>
            <person name="Getino M."/>
            <person name="Pursley I."/>
            <person name="Horton D.L."/>
            <person name="Alikhan N.F."/>
            <person name="Baker D."/>
            <person name="Gharbi K."/>
            <person name="Hall N."/>
            <person name="Watson M."/>
            <person name="Adriaenssens E.M."/>
            <person name="Foster-Nyarko E."/>
            <person name="Jarju S."/>
            <person name="Secka A."/>
            <person name="Antonio M."/>
            <person name="Oren A."/>
            <person name="Chaudhuri R.R."/>
            <person name="La Ragione R."/>
            <person name="Hildebrand F."/>
            <person name="Pallen M.J."/>
        </authorList>
    </citation>
    <scope>NUCLEOTIDE SEQUENCE</scope>
    <source>
        <strain evidence="12">ChiBcolR8-3208</strain>
    </source>
</reference>
<feature type="signal peptide" evidence="9">
    <location>
        <begin position="1"/>
        <end position="33"/>
    </location>
</feature>
<dbReference type="EMBL" id="DWXZ01000049">
    <property type="protein sequence ID" value="HJB36982.1"/>
    <property type="molecule type" value="Genomic_DNA"/>
</dbReference>
<keyword evidence="6 7" id="KW-0961">Cell wall biogenesis/degradation</keyword>
<dbReference type="GO" id="GO:0071555">
    <property type="term" value="P:cell wall organization"/>
    <property type="evidence" value="ECO:0007669"/>
    <property type="project" value="UniProtKB-UniRule"/>
</dbReference>
<evidence type="ECO:0000313" key="13">
    <source>
        <dbReference type="Proteomes" id="UP000824214"/>
    </source>
</evidence>
<feature type="domain" description="L,D-TPase catalytic" evidence="11">
    <location>
        <begin position="490"/>
        <end position="615"/>
    </location>
</feature>
<evidence type="ECO:0000256" key="5">
    <source>
        <dbReference type="ARBA" id="ARBA00022984"/>
    </source>
</evidence>
<dbReference type="SUPFAM" id="SSF141523">
    <property type="entry name" value="L,D-transpeptidase catalytic domain-like"/>
    <property type="match status" value="1"/>
</dbReference>
<comment type="pathway">
    <text evidence="1 7">Cell wall biogenesis; peptidoglycan biosynthesis.</text>
</comment>
<organism evidence="12 13">
    <name type="scientific">Candidatus Acutalibacter ornithocaccae</name>
    <dbReference type="NCBI Taxonomy" id="2838416"/>
    <lineage>
        <taxon>Bacteria</taxon>
        <taxon>Bacillati</taxon>
        <taxon>Bacillota</taxon>
        <taxon>Clostridia</taxon>
        <taxon>Eubacteriales</taxon>
        <taxon>Acutalibacteraceae</taxon>
        <taxon>Acutalibacter</taxon>
    </lineage>
</organism>
<evidence type="ECO:0000256" key="2">
    <source>
        <dbReference type="ARBA" id="ARBA00022679"/>
    </source>
</evidence>
<accession>A0A9D2LWU8</accession>
<dbReference type="GO" id="GO:0009252">
    <property type="term" value="P:peptidoglycan biosynthetic process"/>
    <property type="evidence" value="ECO:0007669"/>
    <property type="project" value="UniProtKB-KW"/>
</dbReference>
<dbReference type="SUPFAM" id="SSF69360">
    <property type="entry name" value="Cell wall binding repeat"/>
    <property type="match status" value="1"/>
</dbReference>
<name>A0A9D2LWU8_9FIRM</name>
<dbReference type="Proteomes" id="UP000824214">
    <property type="component" value="Unassembled WGS sequence"/>
</dbReference>
<evidence type="ECO:0000256" key="6">
    <source>
        <dbReference type="ARBA" id="ARBA00023316"/>
    </source>
</evidence>
<feature type="compositionally biased region" description="Pro residues" evidence="8">
    <location>
        <begin position="59"/>
        <end position="73"/>
    </location>
</feature>
<dbReference type="Pfam" id="PF00395">
    <property type="entry name" value="SLH"/>
    <property type="match status" value="2"/>
</dbReference>
<dbReference type="PANTHER" id="PTHR43308">
    <property type="entry name" value="OUTER MEMBRANE PROTEIN ALPHA-RELATED"/>
    <property type="match status" value="1"/>
</dbReference>
<protein>
    <submittedName>
        <fullName evidence="12">S-layer homology domain-containing protein</fullName>
    </submittedName>
</protein>
<keyword evidence="5 7" id="KW-0573">Peptidoglycan synthesis</keyword>
<evidence type="ECO:0000256" key="9">
    <source>
        <dbReference type="SAM" id="SignalP"/>
    </source>
</evidence>
<comment type="caution">
    <text evidence="12">The sequence shown here is derived from an EMBL/GenBank/DDBJ whole genome shotgun (WGS) entry which is preliminary data.</text>
</comment>
<dbReference type="GO" id="GO:0016740">
    <property type="term" value="F:transferase activity"/>
    <property type="evidence" value="ECO:0007669"/>
    <property type="project" value="UniProtKB-KW"/>
</dbReference>
<keyword evidence="9" id="KW-0732">Signal</keyword>
<gene>
    <name evidence="12" type="ORF">H9942_02810</name>
</gene>
<feature type="compositionally biased region" description="Low complexity" evidence="8">
    <location>
        <begin position="74"/>
        <end position="90"/>
    </location>
</feature>
<dbReference type="InterPro" id="IPR001119">
    <property type="entry name" value="SLH_dom"/>
</dbReference>
<dbReference type="GO" id="GO:0008360">
    <property type="term" value="P:regulation of cell shape"/>
    <property type="evidence" value="ECO:0007669"/>
    <property type="project" value="UniProtKB-UniRule"/>
</dbReference>
<evidence type="ECO:0000256" key="7">
    <source>
        <dbReference type="PROSITE-ProRule" id="PRU01373"/>
    </source>
</evidence>
<evidence type="ECO:0000313" key="12">
    <source>
        <dbReference type="EMBL" id="HJB36982.1"/>
    </source>
</evidence>
<keyword evidence="4 7" id="KW-0133">Cell shape</keyword>
<reference evidence="12" key="2">
    <citation type="submission" date="2021-04" db="EMBL/GenBank/DDBJ databases">
        <authorList>
            <person name="Gilroy R."/>
        </authorList>
    </citation>
    <scope>NUCLEOTIDE SEQUENCE</scope>
    <source>
        <strain evidence="12">ChiBcolR8-3208</strain>
    </source>
</reference>
<evidence type="ECO:0000259" key="10">
    <source>
        <dbReference type="PROSITE" id="PS51272"/>
    </source>
</evidence>
<feature type="domain" description="SLH" evidence="10">
    <location>
        <begin position="239"/>
        <end position="297"/>
    </location>
</feature>
<evidence type="ECO:0000256" key="3">
    <source>
        <dbReference type="ARBA" id="ARBA00022737"/>
    </source>
</evidence>
<feature type="active site" description="Nucleophile" evidence="7">
    <location>
        <position position="591"/>
    </location>
</feature>
<evidence type="ECO:0000256" key="4">
    <source>
        <dbReference type="ARBA" id="ARBA00022960"/>
    </source>
</evidence>
<dbReference type="Gene3D" id="2.40.440.10">
    <property type="entry name" value="L,D-transpeptidase catalytic domain-like"/>
    <property type="match status" value="1"/>
</dbReference>
<dbReference type="Pfam" id="PF03734">
    <property type="entry name" value="YkuD"/>
    <property type="match status" value="1"/>
</dbReference>
<dbReference type="PROSITE" id="PS52029">
    <property type="entry name" value="LD_TPASE"/>
    <property type="match status" value="1"/>
</dbReference>